<reference evidence="1" key="2">
    <citation type="journal article" date="2023" name="BMC Genomics">
        <title>Pest status, molecular evolution, and epigenetic factors derived from the genome assembly of Frankliniella fusca, a thysanopteran phytovirus vector.</title>
        <authorList>
            <person name="Catto M.A."/>
            <person name="Labadie P.E."/>
            <person name="Jacobson A.L."/>
            <person name="Kennedy G.G."/>
            <person name="Srinivasan R."/>
            <person name="Hunt B.G."/>
        </authorList>
    </citation>
    <scope>NUCLEOTIDE SEQUENCE</scope>
    <source>
        <strain evidence="1">PL_HMW_Pooled</strain>
    </source>
</reference>
<evidence type="ECO:0000313" key="1">
    <source>
        <dbReference type="EMBL" id="KAK3929149.1"/>
    </source>
</evidence>
<evidence type="ECO:0000313" key="2">
    <source>
        <dbReference type="Proteomes" id="UP001219518"/>
    </source>
</evidence>
<dbReference type="EMBL" id="JAHWGI010001378">
    <property type="protein sequence ID" value="KAK3929149.1"/>
    <property type="molecule type" value="Genomic_DNA"/>
</dbReference>
<reference evidence="1" key="1">
    <citation type="submission" date="2021-07" db="EMBL/GenBank/DDBJ databases">
        <authorList>
            <person name="Catto M.A."/>
            <person name="Jacobson A."/>
            <person name="Kennedy G."/>
            <person name="Labadie P."/>
            <person name="Hunt B.G."/>
            <person name="Srinivasan R."/>
        </authorList>
    </citation>
    <scope>NUCLEOTIDE SEQUENCE</scope>
    <source>
        <strain evidence="1">PL_HMW_Pooled</strain>
        <tissue evidence="1">Head</tissue>
    </source>
</reference>
<name>A0AAE1LSE1_9NEOP</name>
<accession>A0AAE1LSE1</accession>
<protein>
    <submittedName>
        <fullName evidence="1">Uncharacterized protein</fullName>
    </submittedName>
</protein>
<sequence length="215" mass="24296">MMGPLHLDICNTDRLLLNNCTLRVKLTRSRDAFALMSTKGTEKIKFLDVKLYVRRVNISPSVLLAHAQALEKSPAKYPVNRVDIKTVTIAQGMHSKTIDNGQAVPSHPLTPDFSKDLYMECYNTLFSGTGIHWKDEGNGISWSDYPKGNTLFVFDLSPDLSASEPHWNLQRQGTMRLDLRFAAPLPQPINCVVYAEFQNLIEIDKDRNVIVDYSV</sequence>
<keyword evidence="2" id="KW-1185">Reference proteome</keyword>
<dbReference type="AlphaFoldDB" id="A0AAE1LSE1"/>
<comment type="caution">
    <text evidence="1">The sequence shown here is derived from an EMBL/GenBank/DDBJ whole genome shotgun (WGS) entry which is preliminary data.</text>
</comment>
<gene>
    <name evidence="1" type="ORF">KUF71_002870</name>
</gene>
<organism evidence="1 2">
    <name type="scientific">Frankliniella fusca</name>
    <dbReference type="NCBI Taxonomy" id="407009"/>
    <lineage>
        <taxon>Eukaryota</taxon>
        <taxon>Metazoa</taxon>
        <taxon>Ecdysozoa</taxon>
        <taxon>Arthropoda</taxon>
        <taxon>Hexapoda</taxon>
        <taxon>Insecta</taxon>
        <taxon>Pterygota</taxon>
        <taxon>Neoptera</taxon>
        <taxon>Paraneoptera</taxon>
        <taxon>Thysanoptera</taxon>
        <taxon>Terebrantia</taxon>
        <taxon>Thripoidea</taxon>
        <taxon>Thripidae</taxon>
        <taxon>Frankliniella</taxon>
    </lineage>
</organism>
<dbReference type="Proteomes" id="UP001219518">
    <property type="component" value="Unassembled WGS sequence"/>
</dbReference>
<proteinExistence type="predicted"/>